<feature type="region of interest" description="Disordered" evidence="4">
    <location>
        <begin position="80"/>
        <end position="117"/>
    </location>
</feature>
<dbReference type="SMART" id="SM00248">
    <property type="entry name" value="ANK"/>
    <property type="match status" value="5"/>
</dbReference>
<name>A0A2B7YG55_POLH7</name>
<dbReference type="SUPFAM" id="SSF48403">
    <property type="entry name" value="Ankyrin repeat"/>
    <property type="match status" value="1"/>
</dbReference>
<feature type="region of interest" description="Disordered" evidence="4">
    <location>
        <begin position="1"/>
        <end position="62"/>
    </location>
</feature>
<keyword evidence="6" id="KW-1185">Reference proteome</keyword>
<feature type="repeat" description="ANK" evidence="3">
    <location>
        <begin position="308"/>
        <end position="340"/>
    </location>
</feature>
<dbReference type="PANTHER" id="PTHR24171">
    <property type="entry name" value="ANKYRIN REPEAT DOMAIN-CONTAINING PROTEIN 39-RELATED"/>
    <property type="match status" value="1"/>
</dbReference>
<gene>
    <name evidence="5" type="ORF">AJ80_03709</name>
</gene>
<dbReference type="STRING" id="1447883.A0A2B7YG55"/>
<sequence>MVYTPQSLDSEDDSTHWTSSHTFSGIASPTSHANGMSTPIPPHHYQRAAEAASSTSTMDRRSTDSDIYLPAMDDTATLYTTKHFNSPPSPPSSISHYKSNDTLFPPTSDPSAHLQSHQPYSLSYQHLPSNVFDNFSDQTLTWDAFENDPAFADIIDHKSFFSESNPLPTPKSGSINLEESAPLYPEMNARDMENGDSMLIATGMSALQQACFHGHEIVVQLLLTKGAELDTKDGNGQTTLHIAARQGRQSVTKLLLDQGANQFIQDNFGQTPLHVASREGHQSIVRLLLEGPGMDRASMGVLEFPDIHGRTALHVASENGHAAVVKLLVDRGALVNTRSAAGLTALHKAAENGQDSVVRLLLESGADVNAKAGDFG</sequence>
<evidence type="ECO:0000313" key="5">
    <source>
        <dbReference type="EMBL" id="PGH20059.1"/>
    </source>
</evidence>
<evidence type="ECO:0000256" key="4">
    <source>
        <dbReference type="SAM" id="MobiDB-lite"/>
    </source>
</evidence>
<dbReference type="Proteomes" id="UP000224634">
    <property type="component" value="Unassembled WGS sequence"/>
</dbReference>
<dbReference type="PRINTS" id="PR01415">
    <property type="entry name" value="ANKYRIN"/>
</dbReference>
<organism evidence="5 6">
    <name type="scientific">Polytolypa hystricis (strain UAMH7299)</name>
    <dbReference type="NCBI Taxonomy" id="1447883"/>
    <lineage>
        <taxon>Eukaryota</taxon>
        <taxon>Fungi</taxon>
        <taxon>Dikarya</taxon>
        <taxon>Ascomycota</taxon>
        <taxon>Pezizomycotina</taxon>
        <taxon>Eurotiomycetes</taxon>
        <taxon>Eurotiomycetidae</taxon>
        <taxon>Onygenales</taxon>
        <taxon>Onygenales incertae sedis</taxon>
        <taxon>Polytolypa</taxon>
    </lineage>
</organism>
<feature type="compositionally biased region" description="Polar residues" evidence="4">
    <location>
        <begin position="16"/>
        <end position="37"/>
    </location>
</feature>
<evidence type="ECO:0000313" key="6">
    <source>
        <dbReference type="Proteomes" id="UP000224634"/>
    </source>
</evidence>
<evidence type="ECO:0000256" key="3">
    <source>
        <dbReference type="PROSITE-ProRule" id="PRU00023"/>
    </source>
</evidence>
<feature type="repeat" description="ANK" evidence="3">
    <location>
        <begin position="235"/>
        <end position="267"/>
    </location>
</feature>
<evidence type="ECO:0000256" key="1">
    <source>
        <dbReference type="ARBA" id="ARBA00022737"/>
    </source>
</evidence>
<proteinExistence type="predicted"/>
<dbReference type="EMBL" id="PDNA01000043">
    <property type="protein sequence ID" value="PGH20059.1"/>
    <property type="molecule type" value="Genomic_DNA"/>
</dbReference>
<accession>A0A2B7YG55</accession>
<dbReference type="Pfam" id="PF12796">
    <property type="entry name" value="Ank_2"/>
    <property type="match status" value="2"/>
</dbReference>
<comment type="caution">
    <text evidence="5">The sequence shown here is derived from an EMBL/GenBank/DDBJ whole genome shotgun (WGS) entry which is preliminary data.</text>
</comment>
<dbReference type="InterPro" id="IPR036770">
    <property type="entry name" value="Ankyrin_rpt-contain_sf"/>
</dbReference>
<dbReference type="PROSITE" id="PS50088">
    <property type="entry name" value="ANK_REPEAT"/>
    <property type="match status" value="5"/>
</dbReference>
<dbReference type="InterPro" id="IPR002110">
    <property type="entry name" value="Ankyrin_rpt"/>
</dbReference>
<feature type="repeat" description="ANK" evidence="3">
    <location>
        <begin position="341"/>
        <end position="373"/>
    </location>
</feature>
<dbReference type="PROSITE" id="PS50297">
    <property type="entry name" value="ANK_REP_REGION"/>
    <property type="match status" value="5"/>
</dbReference>
<keyword evidence="1" id="KW-0677">Repeat</keyword>
<dbReference type="AlphaFoldDB" id="A0A2B7YG55"/>
<feature type="repeat" description="ANK" evidence="3">
    <location>
        <begin position="268"/>
        <end position="290"/>
    </location>
</feature>
<dbReference type="OrthoDB" id="4180939at2759"/>
<keyword evidence="2 3" id="KW-0040">ANK repeat</keyword>
<reference evidence="5 6" key="1">
    <citation type="submission" date="2017-10" db="EMBL/GenBank/DDBJ databases">
        <title>Comparative genomics in systemic dimorphic fungi from Ajellomycetaceae.</title>
        <authorList>
            <person name="Munoz J.F."/>
            <person name="Mcewen J.G."/>
            <person name="Clay O.K."/>
            <person name="Cuomo C.A."/>
        </authorList>
    </citation>
    <scope>NUCLEOTIDE SEQUENCE [LARGE SCALE GENOMIC DNA]</scope>
    <source>
        <strain evidence="5 6">UAMH7299</strain>
    </source>
</reference>
<evidence type="ECO:0000256" key="2">
    <source>
        <dbReference type="ARBA" id="ARBA00023043"/>
    </source>
</evidence>
<dbReference type="Gene3D" id="1.25.40.20">
    <property type="entry name" value="Ankyrin repeat-containing domain"/>
    <property type="match status" value="2"/>
</dbReference>
<feature type="repeat" description="ANK" evidence="3">
    <location>
        <begin position="202"/>
        <end position="234"/>
    </location>
</feature>
<protein>
    <submittedName>
        <fullName evidence="5">Uncharacterized protein</fullName>
    </submittedName>
</protein>